<dbReference type="EMBL" id="JAYKXP010000033">
    <property type="protein sequence ID" value="KAK7041579.1"/>
    <property type="molecule type" value="Genomic_DNA"/>
</dbReference>
<feature type="region of interest" description="Disordered" evidence="1">
    <location>
        <begin position="638"/>
        <end position="764"/>
    </location>
</feature>
<feature type="compositionally biased region" description="Basic residues" evidence="1">
    <location>
        <begin position="496"/>
        <end position="505"/>
    </location>
</feature>
<feature type="compositionally biased region" description="Basic and acidic residues" evidence="1">
    <location>
        <begin position="84"/>
        <end position="104"/>
    </location>
</feature>
<sequence length="827" mass="86894">MSDQPSSHGPKLFHRLKKSISGQNLAKSNKEAQKEHHEDTVPEEAVTVPMEPSDEPVVAADKAEESSEPVANSEFQGEVAEVQTVKEEAKEEAKEAQEAGKEDAAAVEVTGATTDDSVVVHHDDAHVDVDDHKEHKVTGLQRLKSLAKFNKDKRHRAATPTSDHPAEAGDAVAVEDLDAQRADGGTENGEHGATGGDGNHDTSPSNPGDDEDNDPATLADRIRTLIQSLPPPTKPVAVPSKPKIPQLDTNGRPIPPQDAVHVDDSKLAAILRNPSIMNGNACRSGADGEDKDKPSVWAVLDSFQAPTTQAPNEGEGKDGSTTPGDGDDDGDSDTESDDGSEVGEPLHIILDDSSVMIYAPLIPSKDSKVEIAESQIVPITSSTNGAKLAASVKQHLGEAESKIVEMLSPGQYRMYGTYGRRATPPAIGGGDEAEPSKETQVIQAKFSWKFWPWKKKTATPTPAPTTPGTNAPAPAPGGGSGDGKDKSSAPADEDKKKHKPRKLRKPKPVLDQRIWVPSRTNLSIQALWWGYRIFLPPPVLAVLSDKTIEATKRAAMVTTALTWLFSNLPLKMFPVPMQPAILMLQQLVPYLGYVGTFITWSWGTIKSYDVGYGVILSATWILPVALIPGTWQAYDFPADGGNNGSTTPAPGQGQPSTGTPSQPSTGAPSTGTPSTGTPSQPSTGAPSTGTPSTGTPSQPSTGAPSTGTPSQPSTGTPTQPSTGAPTTPADPTTPAPDGKTPTTSPIPPSTGTEPIHVGIDPIPPTVSTRLRMVKGVKVPESTPLPQSPDADDVATRLAQVKGDPNAEPVAGGEEQKSGYGFWKYITG</sequence>
<feature type="compositionally biased region" description="Acidic residues" evidence="1">
    <location>
        <begin position="325"/>
        <end position="341"/>
    </location>
</feature>
<dbReference type="Proteomes" id="UP001383192">
    <property type="component" value="Unassembled WGS sequence"/>
</dbReference>
<name>A0AAW0CNU1_9AGAR</name>
<protein>
    <submittedName>
        <fullName evidence="2">Uncharacterized protein</fullName>
    </submittedName>
</protein>
<feature type="region of interest" description="Disordered" evidence="1">
    <location>
        <begin position="457"/>
        <end position="505"/>
    </location>
</feature>
<feature type="compositionally biased region" description="Low complexity" evidence="1">
    <location>
        <begin position="646"/>
        <end position="755"/>
    </location>
</feature>
<feature type="compositionally biased region" description="Basic and acidic residues" evidence="1">
    <location>
        <begin position="482"/>
        <end position="495"/>
    </location>
</feature>
<feature type="compositionally biased region" description="Basic and acidic residues" evidence="1">
    <location>
        <begin position="123"/>
        <end position="137"/>
    </location>
</feature>
<organism evidence="2 3">
    <name type="scientific">Paramarasmius palmivorus</name>
    <dbReference type="NCBI Taxonomy" id="297713"/>
    <lineage>
        <taxon>Eukaryota</taxon>
        <taxon>Fungi</taxon>
        <taxon>Dikarya</taxon>
        <taxon>Basidiomycota</taxon>
        <taxon>Agaricomycotina</taxon>
        <taxon>Agaricomycetes</taxon>
        <taxon>Agaricomycetidae</taxon>
        <taxon>Agaricales</taxon>
        <taxon>Marasmiineae</taxon>
        <taxon>Marasmiaceae</taxon>
        <taxon>Paramarasmius</taxon>
    </lineage>
</organism>
<evidence type="ECO:0000256" key="1">
    <source>
        <dbReference type="SAM" id="MobiDB-lite"/>
    </source>
</evidence>
<dbReference type="AlphaFoldDB" id="A0AAW0CNU1"/>
<feature type="compositionally biased region" description="Basic and acidic residues" evidence="1">
    <location>
        <begin position="28"/>
        <end position="40"/>
    </location>
</feature>
<evidence type="ECO:0000313" key="3">
    <source>
        <dbReference type="Proteomes" id="UP001383192"/>
    </source>
</evidence>
<gene>
    <name evidence="2" type="ORF">VNI00_009166</name>
</gene>
<accession>A0AAW0CNU1</accession>
<keyword evidence="3" id="KW-1185">Reference proteome</keyword>
<reference evidence="2 3" key="1">
    <citation type="submission" date="2024-01" db="EMBL/GenBank/DDBJ databases">
        <title>A draft genome for a cacao thread blight-causing isolate of Paramarasmius palmivorus.</title>
        <authorList>
            <person name="Baruah I.K."/>
            <person name="Bukari Y."/>
            <person name="Amoako-Attah I."/>
            <person name="Meinhardt L.W."/>
            <person name="Bailey B.A."/>
            <person name="Cohen S.P."/>
        </authorList>
    </citation>
    <scope>NUCLEOTIDE SEQUENCE [LARGE SCALE GENOMIC DNA]</scope>
    <source>
        <strain evidence="2 3">GH-12</strain>
    </source>
</reference>
<comment type="caution">
    <text evidence="2">The sequence shown here is derived from an EMBL/GenBank/DDBJ whole genome shotgun (WGS) entry which is preliminary data.</text>
</comment>
<feature type="region of interest" description="Disordered" evidence="1">
    <location>
        <begin position="123"/>
        <end position="343"/>
    </location>
</feature>
<feature type="region of interest" description="Disordered" evidence="1">
    <location>
        <begin position="1"/>
        <end position="106"/>
    </location>
</feature>
<proteinExistence type="predicted"/>
<evidence type="ECO:0000313" key="2">
    <source>
        <dbReference type="EMBL" id="KAK7041579.1"/>
    </source>
</evidence>